<organism evidence="2 3">
    <name type="scientific">Geodia barretti</name>
    <name type="common">Barrett's horny sponge</name>
    <dbReference type="NCBI Taxonomy" id="519541"/>
    <lineage>
        <taxon>Eukaryota</taxon>
        <taxon>Metazoa</taxon>
        <taxon>Porifera</taxon>
        <taxon>Demospongiae</taxon>
        <taxon>Heteroscleromorpha</taxon>
        <taxon>Tetractinellida</taxon>
        <taxon>Astrophorina</taxon>
        <taxon>Geodiidae</taxon>
        <taxon>Geodia</taxon>
    </lineage>
</organism>
<gene>
    <name evidence="2" type="ORF">GBAR_LOCUS23131</name>
</gene>
<dbReference type="Pfam" id="PF15002">
    <property type="entry name" value="ERK-JNK_inhib"/>
    <property type="match status" value="1"/>
</dbReference>
<dbReference type="AlphaFoldDB" id="A0AA35T5J5"/>
<evidence type="ECO:0000313" key="2">
    <source>
        <dbReference type="EMBL" id="CAI8041654.1"/>
    </source>
</evidence>
<comment type="caution">
    <text evidence="2">The sequence shown here is derived from an EMBL/GenBank/DDBJ whole genome shotgun (WGS) entry which is preliminary data.</text>
</comment>
<dbReference type="InterPro" id="IPR026321">
    <property type="entry name" value="CC134"/>
</dbReference>
<sequence>MMAAKYLGLFYFSVLVAILAAVTADSTGRRKIPTRDGGHLSQIMMEEYLEDQNREVAEEPKVENASPLQLYLHLLRLKRKEQVESAEKVLSLQDFGKQYKTIGVLLETLFHEVEESLGKIEKSRYSPGMPFPESRELQEGTYVDKLEVYYTEIVVASFCRGG</sequence>
<reference evidence="2" key="1">
    <citation type="submission" date="2023-03" db="EMBL/GenBank/DDBJ databases">
        <authorList>
            <person name="Steffen K."/>
            <person name="Cardenas P."/>
        </authorList>
    </citation>
    <scope>NUCLEOTIDE SEQUENCE</scope>
</reference>
<dbReference type="Proteomes" id="UP001174909">
    <property type="component" value="Unassembled WGS sequence"/>
</dbReference>
<dbReference type="PANTHER" id="PTHR14735">
    <property type="entry name" value="COILED-COIL DOMAIN-CONTAINING PROTEIN 134"/>
    <property type="match status" value="1"/>
</dbReference>
<protein>
    <submittedName>
        <fullName evidence="2">Coiled-coil domain-containing protein 134</fullName>
    </submittedName>
</protein>
<proteinExistence type="predicted"/>
<dbReference type="PANTHER" id="PTHR14735:SF1">
    <property type="entry name" value="COILED-COIL DOMAIN-CONTAINING PROTEIN 134"/>
    <property type="match status" value="1"/>
</dbReference>
<keyword evidence="1" id="KW-0732">Signal</keyword>
<evidence type="ECO:0000256" key="1">
    <source>
        <dbReference type="SAM" id="SignalP"/>
    </source>
</evidence>
<keyword evidence="3" id="KW-1185">Reference proteome</keyword>
<name>A0AA35T5J5_GEOBA</name>
<feature type="chain" id="PRO_5041380894" evidence="1">
    <location>
        <begin position="25"/>
        <end position="162"/>
    </location>
</feature>
<evidence type="ECO:0000313" key="3">
    <source>
        <dbReference type="Proteomes" id="UP001174909"/>
    </source>
</evidence>
<accession>A0AA35T5J5</accession>
<dbReference type="EMBL" id="CASHTH010003197">
    <property type="protein sequence ID" value="CAI8041654.1"/>
    <property type="molecule type" value="Genomic_DNA"/>
</dbReference>
<feature type="signal peptide" evidence="1">
    <location>
        <begin position="1"/>
        <end position="24"/>
    </location>
</feature>